<dbReference type="SUPFAM" id="SSF160113">
    <property type="entry name" value="YegP-like"/>
    <property type="match status" value="1"/>
</dbReference>
<sequence length="70" mass="8134">MTTLNLKTSDILMPRCEIYKDVKGEWRWRRTAKNGDIQAYSDGGFEDKEECKKDGKENGNCTSYTRSNSY</sequence>
<evidence type="ECO:0000256" key="1">
    <source>
        <dbReference type="SAM" id="MobiDB-lite"/>
    </source>
</evidence>
<dbReference type="Proteomes" id="UP000184041">
    <property type="component" value="Unassembled WGS sequence"/>
</dbReference>
<keyword evidence="3" id="KW-1185">Reference proteome</keyword>
<reference evidence="2 3" key="1">
    <citation type="submission" date="2016-11" db="EMBL/GenBank/DDBJ databases">
        <authorList>
            <person name="Jaros S."/>
            <person name="Januszkiewicz K."/>
            <person name="Wedrychowicz H."/>
        </authorList>
    </citation>
    <scope>NUCLEOTIDE SEQUENCE [LARGE SCALE GENOMIC DNA]</scope>
    <source>
        <strain evidence="2 3">DSM 21986</strain>
    </source>
</reference>
<dbReference type="AlphaFoldDB" id="A0A1M5F4W6"/>
<dbReference type="EMBL" id="FQUS01000014">
    <property type="protein sequence ID" value="SHF86515.1"/>
    <property type="molecule type" value="Genomic_DNA"/>
</dbReference>
<dbReference type="STRING" id="1194090.SAMN05443144_11463"/>
<feature type="compositionally biased region" description="Polar residues" evidence="1">
    <location>
        <begin position="60"/>
        <end position="70"/>
    </location>
</feature>
<evidence type="ECO:0000313" key="2">
    <source>
        <dbReference type="EMBL" id="SHF86515.1"/>
    </source>
</evidence>
<feature type="region of interest" description="Disordered" evidence="1">
    <location>
        <begin position="43"/>
        <end position="70"/>
    </location>
</feature>
<dbReference type="Gene3D" id="3.30.160.160">
    <property type="entry name" value="YegP-like"/>
    <property type="match status" value="1"/>
</dbReference>
<name>A0A1M5F4W6_9BACT</name>
<proteinExistence type="predicted"/>
<organism evidence="2 3">
    <name type="scientific">Fodinibius roseus</name>
    <dbReference type="NCBI Taxonomy" id="1194090"/>
    <lineage>
        <taxon>Bacteria</taxon>
        <taxon>Pseudomonadati</taxon>
        <taxon>Balneolota</taxon>
        <taxon>Balneolia</taxon>
        <taxon>Balneolales</taxon>
        <taxon>Balneolaceae</taxon>
        <taxon>Fodinibius</taxon>
    </lineage>
</organism>
<evidence type="ECO:0008006" key="4">
    <source>
        <dbReference type="Google" id="ProtNLM"/>
    </source>
</evidence>
<feature type="compositionally biased region" description="Basic and acidic residues" evidence="1">
    <location>
        <begin position="45"/>
        <end position="57"/>
    </location>
</feature>
<dbReference type="InterPro" id="IPR036913">
    <property type="entry name" value="YegP-like_sf"/>
</dbReference>
<protein>
    <recommendedName>
        <fullName evidence="4">DUF1508 domain-containing protein</fullName>
    </recommendedName>
</protein>
<accession>A0A1M5F4W6</accession>
<gene>
    <name evidence="2" type="ORF">SAMN05443144_11463</name>
</gene>
<evidence type="ECO:0000313" key="3">
    <source>
        <dbReference type="Proteomes" id="UP000184041"/>
    </source>
</evidence>